<evidence type="ECO:0000256" key="4">
    <source>
        <dbReference type="ARBA" id="ARBA00022679"/>
    </source>
</evidence>
<dbReference type="GO" id="GO:0032259">
    <property type="term" value="P:methylation"/>
    <property type="evidence" value="ECO:0007669"/>
    <property type="project" value="UniProtKB-KW"/>
</dbReference>
<dbReference type="Pfam" id="PF00590">
    <property type="entry name" value="TP_methylase"/>
    <property type="match status" value="1"/>
</dbReference>
<dbReference type="InterPro" id="IPR014776">
    <property type="entry name" value="4pyrrole_Mease_sub2"/>
</dbReference>
<keyword evidence="5" id="KW-0949">S-adenosyl-L-methionine</keyword>
<evidence type="ECO:0000259" key="6">
    <source>
        <dbReference type="Pfam" id="PF00590"/>
    </source>
</evidence>
<proteinExistence type="predicted"/>
<dbReference type="PIRSF" id="PIRSF005917">
    <property type="entry name" value="MTase_YraL"/>
    <property type="match status" value="1"/>
</dbReference>
<evidence type="ECO:0000313" key="7">
    <source>
        <dbReference type="EMBL" id="TCJ15496.1"/>
    </source>
</evidence>
<dbReference type="InterPro" id="IPR035996">
    <property type="entry name" value="4pyrrol_Methylase_sf"/>
</dbReference>
<keyword evidence="8" id="KW-1185">Reference proteome</keyword>
<keyword evidence="2" id="KW-0698">rRNA processing</keyword>
<dbReference type="RefSeq" id="WP_131445817.1">
    <property type="nucleotide sequence ID" value="NZ_SJZB01000026.1"/>
</dbReference>
<evidence type="ECO:0000256" key="3">
    <source>
        <dbReference type="ARBA" id="ARBA00022603"/>
    </source>
</evidence>
<dbReference type="CDD" id="cd11649">
    <property type="entry name" value="RsmI_like"/>
    <property type="match status" value="1"/>
</dbReference>
<gene>
    <name evidence="7" type="ORF">EZJ19_06585</name>
</gene>
<dbReference type="SUPFAM" id="SSF53790">
    <property type="entry name" value="Tetrapyrrole methylase"/>
    <property type="match status" value="1"/>
</dbReference>
<dbReference type="PANTHER" id="PTHR46111:SF2">
    <property type="entry name" value="SAM-DEPENDENT METHYLTRANSFERASE"/>
    <property type="match status" value="1"/>
</dbReference>
<dbReference type="GO" id="GO:0008168">
    <property type="term" value="F:methyltransferase activity"/>
    <property type="evidence" value="ECO:0007669"/>
    <property type="project" value="UniProtKB-KW"/>
</dbReference>
<dbReference type="InterPro" id="IPR000878">
    <property type="entry name" value="4pyrrol_Mease"/>
</dbReference>
<dbReference type="Gene3D" id="3.40.1010.10">
    <property type="entry name" value="Cobalt-precorrin-4 Transmethylase, Domain 1"/>
    <property type="match status" value="1"/>
</dbReference>
<reference evidence="7 8" key="1">
    <citation type="submission" date="2019-03" db="EMBL/GenBank/DDBJ databases">
        <title>Genome sequence of Thiobacillaceae bacterium LSR1, a sulfur-oxidizing bacterium isolated from freshwater sediment.</title>
        <authorList>
            <person name="Li S."/>
        </authorList>
    </citation>
    <scope>NUCLEOTIDE SEQUENCE [LARGE SCALE GENOMIC DNA]</scope>
    <source>
        <strain evidence="7 8">LSR1</strain>
    </source>
</reference>
<dbReference type="GO" id="GO:0006364">
    <property type="term" value="P:rRNA processing"/>
    <property type="evidence" value="ECO:0007669"/>
    <property type="project" value="UniProtKB-KW"/>
</dbReference>
<dbReference type="InterPro" id="IPR014777">
    <property type="entry name" value="4pyrrole_Mease_sub1"/>
</dbReference>
<dbReference type="OrthoDB" id="7061662at2"/>
<keyword evidence="3 7" id="KW-0489">Methyltransferase</keyword>
<dbReference type="EMBL" id="SJZB01000026">
    <property type="protein sequence ID" value="TCJ15496.1"/>
    <property type="molecule type" value="Genomic_DNA"/>
</dbReference>
<organism evidence="7 8">
    <name type="scientific">Parasulfuritortus cantonensis</name>
    <dbReference type="NCBI Taxonomy" id="2528202"/>
    <lineage>
        <taxon>Bacteria</taxon>
        <taxon>Pseudomonadati</taxon>
        <taxon>Pseudomonadota</taxon>
        <taxon>Betaproteobacteria</taxon>
        <taxon>Nitrosomonadales</taxon>
        <taxon>Thiobacillaceae</taxon>
        <taxon>Parasulfuritortus</taxon>
    </lineage>
</organism>
<dbReference type="PANTHER" id="PTHR46111">
    <property type="entry name" value="RIBOSOMAL RNA SMALL SUBUNIT METHYLTRANSFERASE I"/>
    <property type="match status" value="1"/>
</dbReference>
<dbReference type="Proteomes" id="UP000295443">
    <property type="component" value="Unassembled WGS sequence"/>
</dbReference>
<feature type="domain" description="Tetrapyrrole methylase" evidence="6">
    <location>
        <begin position="12"/>
        <end position="217"/>
    </location>
</feature>
<accession>A0A4R1BEC3</accession>
<keyword evidence="4 7" id="KW-0808">Transferase</keyword>
<evidence type="ECO:0000256" key="2">
    <source>
        <dbReference type="ARBA" id="ARBA00022552"/>
    </source>
</evidence>
<dbReference type="AlphaFoldDB" id="A0A4R1BEC3"/>
<sequence length="242" mass="25992">MASTAAPVPGTLYLIPTPLGDAPLAAVLPEETRRIAAGLRHFVVEQAKTARAFLKQVGTALPLQQLELAELNEHTRASGLDALLAPLLAGHDVGLLSEAGCPAVADPGADLVRLAHRHGIRVRPLVGPSAILLALMASGLVGQRFAFHGYLPAKPEERLKAIKDLEQRAGREDAAQVFIETPYRNNAMVEAIGQACRPDTLVTLACDLSLASELVQTRPAADWRRAPPDLHKRPCVFLIWRS</sequence>
<evidence type="ECO:0000256" key="1">
    <source>
        <dbReference type="ARBA" id="ARBA00022490"/>
    </source>
</evidence>
<name>A0A4R1BEC3_9PROT</name>
<keyword evidence="1" id="KW-0963">Cytoplasm</keyword>
<comment type="caution">
    <text evidence="7">The sequence shown here is derived from an EMBL/GenBank/DDBJ whole genome shotgun (WGS) entry which is preliminary data.</text>
</comment>
<protein>
    <submittedName>
        <fullName evidence="7">SAM-dependent methyltransferase</fullName>
    </submittedName>
</protein>
<dbReference type="Gene3D" id="3.30.950.10">
    <property type="entry name" value="Methyltransferase, Cobalt-precorrin-4 Transmethylase, Domain 2"/>
    <property type="match status" value="1"/>
</dbReference>
<evidence type="ECO:0000256" key="5">
    <source>
        <dbReference type="ARBA" id="ARBA00022691"/>
    </source>
</evidence>
<dbReference type="InterPro" id="IPR008189">
    <property type="entry name" value="rRNA_ssu_MeTfrase_I"/>
</dbReference>
<evidence type="ECO:0000313" key="8">
    <source>
        <dbReference type="Proteomes" id="UP000295443"/>
    </source>
</evidence>